<dbReference type="EMBL" id="SRLO01000416">
    <property type="protein sequence ID" value="TNN57009.1"/>
    <property type="molecule type" value="Genomic_DNA"/>
</dbReference>
<protein>
    <submittedName>
        <fullName evidence="2">Uncharacterized protein</fullName>
    </submittedName>
</protein>
<organism evidence="2 3">
    <name type="scientific">Liparis tanakae</name>
    <name type="common">Tanaka's snailfish</name>
    <dbReference type="NCBI Taxonomy" id="230148"/>
    <lineage>
        <taxon>Eukaryota</taxon>
        <taxon>Metazoa</taxon>
        <taxon>Chordata</taxon>
        <taxon>Craniata</taxon>
        <taxon>Vertebrata</taxon>
        <taxon>Euteleostomi</taxon>
        <taxon>Actinopterygii</taxon>
        <taxon>Neopterygii</taxon>
        <taxon>Teleostei</taxon>
        <taxon>Neoteleostei</taxon>
        <taxon>Acanthomorphata</taxon>
        <taxon>Eupercaria</taxon>
        <taxon>Perciformes</taxon>
        <taxon>Cottioidei</taxon>
        <taxon>Cottales</taxon>
        <taxon>Liparidae</taxon>
        <taxon>Liparis</taxon>
    </lineage>
</organism>
<reference evidence="2 3" key="1">
    <citation type="submission" date="2019-03" db="EMBL/GenBank/DDBJ databases">
        <title>First draft genome of Liparis tanakae, snailfish: a comprehensive survey of snailfish specific genes.</title>
        <authorList>
            <person name="Kim W."/>
            <person name="Song I."/>
            <person name="Jeong J.-H."/>
            <person name="Kim D."/>
            <person name="Kim S."/>
            <person name="Ryu S."/>
            <person name="Song J.Y."/>
            <person name="Lee S.K."/>
        </authorList>
    </citation>
    <scope>NUCLEOTIDE SEQUENCE [LARGE SCALE GENOMIC DNA]</scope>
    <source>
        <tissue evidence="2">Muscle</tissue>
    </source>
</reference>
<proteinExistence type="predicted"/>
<feature type="region of interest" description="Disordered" evidence="1">
    <location>
        <begin position="81"/>
        <end position="117"/>
    </location>
</feature>
<sequence length="117" mass="12478">MALGNASGAFIFARILSTRPTDEEVLRGGGEEARELDGPQDEKQDVWSLSAAVCLRSISSLQTTISAGIFKTMLTIQTRSLPPSSRGARVSTKSKTLAEVSGVVPQKQRAWGPSTET</sequence>
<keyword evidence="3" id="KW-1185">Reference proteome</keyword>
<accession>A0A4Z2GUA6</accession>
<gene>
    <name evidence="2" type="ORF">EYF80_032820</name>
</gene>
<evidence type="ECO:0000256" key="1">
    <source>
        <dbReference type="SAM" id="MobiDB-lite"/>
    </source>
</evidence>
<feature type="region of interest" description="Disordered" evidence="1">
    <location>
        <begin position="22"/>
        <end position="42"/>
    </location>
</feature>
<evidence type="ECO:0000313" key="2">
    <source>
        <dbReference type="EMBL" id="TNN57009.1"/>
    </source>
</evidence>
<name>A0A4Z2GUA6_9TELE</name>
<evidence type="ECO:0000313" key="3">
    <source>
        <dbReference type="Proteomes" id="UP000314294"/>
    </source>
</evidence>
<comment type="caution">
    <text evidence="2">The sequence shown here is derived from an EMBL/GenBank/DDBJ whole genome shotgun (WGS) entry which is preliminary data.</text>
</comment>
<dbReference type="AlphaFoldDB" id="A0A4Z2GUA6"/>
<dbReference type="Proteomes" id="UP000314294">
    <property type="component" value="Unassembled WGS sequence"/>
</dbReference>